<proteinExistence type="predicted"/>
<sequence>MFATDATLELQRITQSPESDVVGSNFDLGYGAMLIAATEYPDVDIEANLSNLDRMAEAVQSRITQDSSSLQQLNVVTDLLFGVIGLDGNRG</sequence>
<dbReference type="EMBL" id="CASHTH010000132">
    <property type="protein sequence ID" value="CAI7991925.1"/>
    <property type="molecule type" value="Genomic_DNA"/>
</dbReference>
<evidence type="ECO:0000313" key="1">
    <source>
        <dbReference type="EMBL" id="CAI7991925.1"/>
    </source>
</evidence>
<accession>A0AA35VTS0</accession>
<gene>
    <name evidence="1" type="ORF">GBAR_LOCUS857</name>
</gene>
<comment type="caution">
    <text evidence="1">The sequence shown here is derived from an EMBL/GenBank/DDBJ whole genome shotgun (WGS) entry which is preliminary data.</text>
</comment>
<evidence type="ECO:0000313" key="2">
    <source>
        <dbReference type="Proteomes" id="UP001174909"/>
    </source>
</evidence>
<dbReference type="Proteomes" id="UP001174909">
    <property type="component" value="Unassembled WGS sequence"/>
</dbReference>
<name>A0AA35VTS0_GEOBA</name>
<protein>
    <submittedName>
        <fullName evidence="1">Uncharacterized protein</fullName>
    </submittedName>
</protein>
<reference evidence="1" key="1">
    <citation type="submission" date="2023-03" db="EMBL/GenBank/DDBJ databases">
        <authorList>
            <person name="Steffen K."/>
            <person name="Cardenas P."/>
        </authorList>
    </citation>
    <scope>NUCLEOTIDE SEQUENCE</scope>
</reference>
<dbReference type="AlphaFoldDB" id="A0AA35VTS0"/>
<organism evidence="1 2">
    <name type="scientific">Geodia barretti</name>
    <name type="common">Barrett's horny sponge</name>
    <dbReference type="NCBI Taxonomy" id="519541"/>
    <lineage>
        <taxon>Eukaryota</taxon>
        <taxon>Metazoa</taxon>
        <taxon>Porifera</taxon>
        <taxon>Demospongiae</taxon>
        <taxon>Heteroscleromorpha</taxon>
        <taxon>Tetractinellida</taxon>
        <taxon>Astrophorina</taxon>
        <taxon>Geodiidae</taxon>
        <taxon>Geodia</taxon>
    </lineage>
</organism>
<keyword evidence="2" id="KW-1185">Reference proteome</keyword>